<accession>A0A5C5WMF0</accession>
<evidence type="ECO:0000313" key="3">
    <source>
        <dbReference type="EMBL" id="TWT52006.1"/>
    </source>
</evidence>
<dbReference type="InterPro" id="IPR036511">
    <property type="entry name" value="TGT-like_sf"/>
</dbReference>
<dbReference type="InterPro" id="IPR002616">
    <property type="entry name" value="tRNA_ribo_trans-like"/>
</dbReference>
<sequence>MEFFFPDSQDLVDPSFDFITEKRSETRIRQRDDLYAHEIYRRPPYDGMLVSKAIVEGTGAGTGRYTLGQQRRFSVEGVKEFLRMPPGMKVIGDCGAFTYVKESVPPVTVDEVIRFYEDAGFDYGASVDHIIFQYDSDWDYKLPGMERVPEDCIERQALTIELARDFIKTCKKEKVGFEPMGIVQGWSPKSYSRAFSALQKMGYKYIALGGLVPLKSNEIVEILEPISPKLKTDTRLHLFGVSRLDHVKQFAQHGVVSFDSTSPLTQAFKEDKENYYGKDRKYAAIRVPQVDINVKLKNRILSGEVRQGEAFRLERECMEALRLFDKRRFPRADLIELLIEYQSLFGGTRNYAAEYETTLRERPWKECKCNVCQELGINVVIFRGAERNRRRGFHNVYVTHNRLKRIRSRIAVA</sequence>
<keyword evidence="4" id="KW-1185">Reference proteome</keyword>
<evidence type="ECO:0000256" key="1">
    <source>
        <dbReference type="ARBA" id="ARBA00022694"/>
    </source>
</evidence>
<dbReference type="Pfam" id="PF01702">
    <property type="entry name" value="TGT"/>
    <property type="match status" value="1"/>
</dbReference>
<dbReference type="Proteomes" id="UP000318053">
    <property type="component" value="Unassembled WGS sequence"/>
</dbReference>
<proteinExistence type="predicted"/>
<dbReference type="PANTHER" id="PTHR46499">
    <property type="entry name" value="QUEUINE TRNA-RIBOSYLTRANSFERASE"/>
    <property type="match status" value="1"/>
</dbReference>
<comment type="caution">
    <text evidence="3">The sequence shown here is derived from an EMBL/GenBank/DDBJ whole genome shotgun (WGS) entry which is preliminary data.</text>
</comment>
<dbReference type="Gene3D" id="3.20.20.105">
    <property type="entry name" value="Queuine tRNA-ribosyltransferase-like"/>
    <property type="match status" value="1"/>
</dbReference>
<dbReference type="AlphaFoldDB" id="A0A5C5WMF0"/>
<organism evidence="3 4">
    <name type="scientific">Allorhodopirellula solitaria</name>
    <dbReference type="NCBI Taxonomy" id="2527987"/>
    <lineage>
        <taxon>Bacteria</taxon>
        <taxon>Pseudomonadati</taxon>
        <taxon>Planctomycetota</taxon>
        <taxon>Planctomycetia</taxon>
        <taxon>Pirellulales</taxon>
        <taxon>Pirellulaceae</taxon>
        <taxon>Allorhodopirellula</taxon>
    </lineage>
</organism>
<dbReference type="GO" id="GO:0005737">
    <property type="term" value="C:cytoplasm"/>
    <property type="evidence" value="ECO:0007669"/>
    <property type="project" value="TreeGrafter"/>
</dbReference>
<dbReference type="InterPro" id="IPR053537">
    <property type="entry name" value="DNA-guanine_TGase"/>
</dbReference>
<dbReference type="InterPro" id="IPR050076">
    <property type="entry name" value="ArchSynthase1/Queuine_TRR"/>
</dbReference>
<dbReference type="GO" id="GO:0002099">
    <property type="term" value="P:tRNA wobble guanine modification"/>
    <property type="evidence" value="ECO:0007669"/>
    <property type="project" value="TreeGrafter"/>
</dbReference>
<name>A0A5C5WMF0_9BACT</name>
<dbReference type="PANTHER" id="PTHR46499:SF1">
    <property type="entry name" value="QUEUINE TRNA-RIBOSYLTRANSFERASE"/>
    <property type="match status" value="1"/>
</dbReference>
<dbReference type="SUPFAM" id="SSF51713">
    <property type="entry name" value="tRNA-guanine transglycosylase"/>
    <property type="match status" value="1"/>
</dbReference>
<evidence type="ECO:0000313" key="4">
    <source>
        <dbReference type="Proteomes" id="UP000318053"/>
    </source>
</evidence>
<dbReference type="OrthoDB" id="233198at2"/>
<dbReference type="GO" id="GO:0016757">
    <property type="term" value="F:glycosyltransferase activity"/>
    <property type="evidence" value="ECO:0007669"/>
    <property type="project" value="UniProtKB-KW"/>
</dbReference>
<gene>
    <name evidence="3" type="primary">tgt_2</name>
    <name evidence="3" type="ORF">CA85_51440</name>
</gene>
<dbReference type="RefSeq" id="WP_146394165.1">
    <property type="nucleotide sequence ID" value="NZ_SJPK01000035.1"/>
</dbReference>
<evidence type="ECO:0000259" key="2">
    <source>
        <dbReference type="Pfam" id="PF01702"/>
    </source>
</evidence>
<reference evidence="3 4" key="1">
    <citation type="submission" date="2019-02" db="EMBL/GenBank/DDBJ databases">
        <title>Deep-cultivation of Planctomycetes and their phenomic and genomic characterization uncovers novel biology.</title>
        <authorList>
            <person name="Wiegand S."/>
            <person name="Jogler M."/>
            <person name="Boedeker C."/>
            <person name="Pinto D."/>
            <person name="Vollmers J."/>
            <person name="Rivas-Marin E."/>
            <person name="Kohn T."/>
            <person name="Peeters S.H."/>
            <person name="Heuer A."/>
            <person name="Rast P."/>
            <person name="Oberbeckmann S."/>
            <person name="Bunk B."/>
            <person name="Jeske O."/>
            <person name="Meyerdierks A."/>
            <person name="Storesund J.E."/>
            <person name="Kallscheuer N."/>
            <person name="Luecker S."/>
            <person name="Lage O.M."/>
            <person name="Pohl T."/>
            <person name="Merkel B.J."/>
            <person name="Hornburger P."/>
            <person name="Mueller R.-W."/>
            <person name="Bruemmer F."/>
            <person name="Labrenz M."/>
            <person name="Spormann A.M."/>
            <person name="Op Den Camp H."/>
            <person name="Overmann J."/>
            <person name="Amann R."/>
            <person name="Jetten M.S.M."/>
            <person name="Mascher T."/>
            <person name="Medema M.H."/>
            <person name="Devos D.P."/>
            <person name="Kaster A.-K."/>
            <person name="Ovreas L."/>
            <person name="Rohde M."/>
            <person name="Galperin M.Y."/>
            <person name="Jogler C."/>
        </authorList>
    </citation>
    <scope>NUCLEOTIDE SEQUENCE [LARGE SCALE GENOMIC DNA]</scope>
    <source>
        <strain evidence="3 4">CA85</strain>
    </source>
</reference>
<keyword evidence="3" id="KW-0808">Transferase</keyword>
<keyword evidence="3" id="KW-0328">Glycosyltransferase</keyword>
<dbReference type="EC" id="2.4.2.29" evidence="3"/>
<feature type="domain" description="tRNA-guanine(15) transglycosylase-like" evidence="2">
    <location>
        <begin position="154"/>
        <end position="267"/>
    </location>
</feature>
<dbReference type="NCBIfam" id="NF041059">
    <property type="entry name" value="DpdA"/>
    <property type="match status" value="1"/>
</dbReference>
<dbReference type="EMBL" id="SJPK01000035">
    <property type="protein sequence ID" value="TWT52006.1"/>
    <property type="molecule type" value="Genomic_DNA"/>
</dbReference>
<keyword evidence="1" id="KW-0819">tRNA processing</keyword>
<protein>
    <submittedName>
        <fullName evidence="3">Queuine tRNA-ribosyltransferase</fullName>
        <ecNumber evidence="3">2.4.2.29</ecNumber>
    </submittedName>
</protein>